<evidence type="ECO:0000313" key="2">
    <source>
        <dbReference type="EMBL" id="EAY99994.1"/>
    </source>
</evidence>
<evidence type="ECO:0000256" key="1">
    <source>
        <dbReference type="SAM" id="MobiDB-lite"/>
    </source>
</evidence>
<dbReference type="AlphaFoldDB" id="A2YA84"/>
<dbReference type="EMBL" id="CM000131">
    <property type="protein sequence ID" value="EAY99994.1"/>
    <property type="molecule type" value="Genomic_DNA"/>
</dbReference>
<feature type="compositionally biased region" description="Basic and acidic residues" evidence="1">
    <location>
        <begin position="18"/>
        <end position="41"/>
    </location>
</feature>
<dbReference type="HOGENOM" id="CLU_2626346_0_0_1"/>
<feature type="compositionally biased region" description="Polar residues" evidence="1">
    <location>
        <begin position="1"/>
        <end position="11"/>
    </location>
</feature>
<protein>
    <submittedName>
        <fullName evidence="2">Uncharacterized protein</fullName>
    </submittedName>
</protein>
<dbReference type="Proteomes" id="UP000007015">
    <property type="component" value="Chromosome 6"/>
</dbReference>
<feature type="compositionally biased region" description="Basic residues" evidence="1">
    <location>
        <begin position="42"/>
        <end position="53"/>
    </location>
</feature>
<gene>
    <name evidence="2" type="ORF">OsI_21997</name>
</gene>
<name>A2YA84_ORYSI</name>
<feature type="region of interest" description="Disordered" evidence="1">
    <location>
        <begin position="1"/>
        <end position="53"/>
    </location>
</feature>
<evidence type="ECO:0000313" key="3">
    <source>
        <dbReference type="Proteomes" id="UP000007015"/>
    </source>
</evidence>
<dbReference type="Gramene" id="BGIOSGA022462-TA">
    <property type="protein sequence ID" value="BGIOSGA022462-PA"/>
    <property type="gene ID" value="BGIOSGA022462"/>
</dbReference>
<organism evidence="2 3">
    <name type="scientific">Oryza sativa subsp. indica</name>
    <name type="common">Rice</name>
    <dbReference type="NCBI Taxonomy" id="39946"/>
    <lineage>
        <taxon>Eukaryota</taxon>
        <taxon>Viridiplantae</taxon>
        <taxon>Streptophyta</taxon>
        <taxon>Embryophyta</taxon>
        <taxon>Tracheophyta</taxon>
        <taxon>Spermatophyta</taxon>
        <taxon>Magnoliopsida</taxon>
        <taxon>Liliopsida</taxon>
        <taxon>Poales</taxon>
        <taxon>Poaceae</taxon>
        <taxon>BOP clade</taxon>
        <taxon>Oryzoideae</taxon>
        <taxon>Oryzeae</taxon>
        <taxon>Oryzinae</taxon>
        <taxon>Oryza</taxon>
        <taxon>Oryza sativa</taxon>
    </lineage>
</organism>
<proteinExistence type="predicted"/>
<keyword evidence="3" id="KW-1185">Reference proteome</keyword>
<accession>A2YA84</accession>
<reference evidence="2 3" key="1">
    <citation type="journal article" date="2005" name="PLoS Biol.">
        <title>The genomes of Oryza sativa: a history of duplications.</title>
        <authorList>
            <person name="Yu J."/>
            <person name="Wang J."/>
            <person name="Lin W."/>
            <person name="Li S."/>
            <person name="Li H."/>
            <person name="Zhou J."/>
            <person name="Ni P."/>
            <person name="Dong W."/>
            <person name="Hu S."/>
            <person name="Zeng C."/>
            <person name="Zhang J."/>
            <person name="Zhang Y."/>
            <person name="Li R."/>
            <person name="Xu Z."/>
            <person name="Li S."/>
            <person name="Li X."/>
            <person name="Zheng H."/>
            <person name="Cong L."/>
            <person name="Lin L."/>
            <person name="Yin J."/>
            <person name="Geng J."/>
            <person name="Li G."/>
            <person name="Shi J."/>
            <person name="Liu J."/>
            <person name="Lv H."/>
            <person name="Li J."/>
            <person name="Wang J."/>
            <person name="Deng Y."/>
            <person name="Ran L."/>
            <person name="Shi X."/>
            <person name="Wang X."/>
            <person name="Wu Q."/>
            <person name="Li C."/>
            <person name="Ren X."/>
            <person name="Wang J."/>
            <person name="Wang X."/>
            <person name="Li D."/>
            <person name="Liu D."/>
            <person name="Zhang X."/>
            <person name="Ji Z."/>
            <person name="Zhao W."/>
            <person name="Sun Y."/>
            <person name="Zhang Z."/>
            <person name="Bao J."/>
            <person name="Han Y."/>
            <person name="Dong L."/>
            <person name="Ji J."/>
            <person name="Chen P."/>
            <person name="Wu S."/>
            <person name="Liu J."/>
            <person name="Xiao Y."/>
            <person name="Bu D."/>
            <person name="Tan J."/>
            <person name="Yang L."/>
            <person name="Ye C."/>
            <person name="Zhang J."/>
            <person name="Xu J."/>
            <person name="Zhou Y."/>
            <person name="Yu Y."/>
            <person name="Zhang B."/>
            <person name="Zhuang S."/>
            <person name="Wei H."/>
            <person name="Liu B."/>
            <person name="Lei M."/>
            <person name="Yu H."/>
            <person name="Li Y."/>
            <person name="Xu H."/>
            <person name="Wei S."/>
            <person name="He X."/>
            <person name="Fang L."/>
            <person name="Zhang Z."/>
            <person name="Zhang Y."/>
            <person name="Huang X."/>
            <person name="Su Z."/>
            <person name="Tong W."/>
            <person name="Li J."/>
            <person name="Tong Z."/>
            <person name="Li S."/>
            <person name="Ye J."/>
            <person name="Wang L."/>
            <person name="Fang L."/>
            <person name="Lei T."/>
            <person name="Chen C."/>
            <person name="Chen H."/>
            <person name="Xu Z."/>
            <person name="Li H."/>
            <person name="Huang H."/>
            <person name="Zhang F."/>
            <person name="Xu H."/>
            <person name="Li N."/>
            <person name="Zhao C."/>
            <person name="Li S."/>
            <person name="Dong L."/>
            <person name="Huang Y."/>
            <person name="Li L."/>
            <person name="Xi Y."/>
            <person name="Qi Q."/>
            <person name="Li W."/>
            <person name="Zhang B."/>
            <person name="Hu W."/>
            <person name="Zhang Y."/>
            <person name="Tian X."/>
            <person name="Jiao Y."/>
            <person name="Liang X."/>
            <person name="Jin J."/>
            <person name="Gao L."/>
            <person name="Zheng W."/>
            <person name="Hao B."/>
            <person name="Liu S."/>
            <person name="Wang W."/>
            <person name="Yuan L."/>
            <person name="Cao M."/>
            <person name="McDermott J."/>
            <person name="Samudrala R."/>
            <person name="Wang J."/>
            <person name="Wong G.K."/>
            <person name="Yang H."/>
        </authorList>
    </citation>
    <scope>NUCLEOTIDE SEQUENCE [LARGE SCALE GENOMIC DNA]</scope>
    <source>
        <strain evidence="3">cv. 93-11</strain>
    </source>
</reference>
<sequence length="78" mass="9058">MQPNTALTEEPQNFAALTDREAVWPARKPEKPQPESGCGERRGRKRKRRRRRRRKSVAFLLRLRTEDALDGLTAADDE</sequence>